<keyword evidence="1" id="KW-0812">Transmembrane</keyword>
<feature type="transmembrane region" description="Helical" evidence="1">
    <location>
        <begin position="134"/>
        <end position="158"/>
    </location>
</feature>
<feature type="transmembrane region" description="Helical" evidence="1">
    <location>
        <begin position="78"/>
        <end position="98"/>
    </location>
</feature>
<dbReference type="Pfam" id="PF13858">
    <property type="entry name" value="DUF4199"/>
    <property type="match status" value="1"/>
</dbReference>
<feature type="transmembrane region" description="Helical" evidence="1">
    <location>
        <begin position="39"/>
        <end position="57"/>
    </location>
</feature>
<sequence length="174" mass="19362">MNYKLNWSEAAKYGLILSSVSVIINMATSIWQMPALANVLLNVIKLCLSVYILYYAIRRNADSWENISYGQSFSFGMATCTFSAIVCTLFVLLTYTVILPDAMAGLLDQVFSMYESMGVPAAIDYDTMLRAMPFAITVSQFINCIFCGLIVSAILASFARKNDSNPFKTEETEQ</sequence>
<evidence type="ECO:0000256" key="1">
    <source>
        <dbReference type="SAM" id="Phobius"/>
    </source>
</evidence>
<feature type="transmembrane region" description="Helical" evidence="1">
    <location>
        <begin position="12"/>
        <end position="33"/>
    </location>
</feature>
<dbReference type="Proteomes" id="UP000824115">
    <property type="component" value="Unassembled WGS sequence"/>
</dbReference>
<accession>A0A9D2K8L1</accession>
<reference evidence="2" key="1">
    <citation type="journal article" date="2021" name="PeerJ">
        <title>Extensive microbial diversity within the chicken gut microbiome revealed by metagenomics and culture.</title>
        <authorList>
            <person name="Gilroy R."/>
            <person name="Ravi A."/>
            <person name="Getino M."/>
            <person name="Pursley I."/>
            <person name="Horton D.L."/>
            <person name="Alikhan N.F."/>
            <person name="Baker D."/>
            <person name="Gharbi K."/>
            <person name="Hall N."/>
            <person name="Watson M."/>
            <person name="Adriaenssens E.M."/>
            <person name="Foster-Nyarko E."/>
            <person name="Jarju S."/>
            <person name="Secka A."/>
            <person name="Antonio M."/>
            <person name="Oren A."/>
            <person name="Chaudhuri R.R."/>
            <person name="La Ragione R."/>
            <person name="Hildebrand F."/>
            <person name="Pallen M.J."/>
        </authorList>
    </citation>
    <scope>NUCLEOTIDE SEQUENCE</scope>
    <source>
        <strain evidence="2">Gambia16-554</strain>
    </source>
</reference>
<proteinExistence type="predicted"/>
<dbReference type="EMBL" id="DXAW01000072">
    <property type="protein sequence ID" value="HIZ85563.1"/>
    <property type="molecule type" value="Genomic_DNA"/>
</dbReference>
<evidence type="ECO:0000313" key="2">
    <source>
        <dbReference type="EMBL" id="HIZ85563.1"/>
    </source>
</evidence>
<comment type="caution">
    <text evidence="2">The sequence shown here is derived from an EMBL/GenBank/DDBJ whole genome shotgun (WGS) entry which is preliminary data.</text>
</comment>
<gene>
    <name evidence="2" type="ORF">IAC04_03635</name>
</gene>
<reference evidence="2" key="2">
    <citation type="submission" date="2021-04" db="EMBL/GenBank/DDBJ databases">
        <authorList>
            <person name="Gilroy R."/>
        </authorList>
    </citation>
    <scope>NUCLEOTIDE SEQUENCE</scope>
    <source>
        <strain evidence="2">Gambia16-554</strain>
    </source>
</reference>
<dbReference type="InterPro" id="IPR025250">
    <property type="entry name" value="DUF4199"/>
</dbReference>
<keyword evidence="1" id="KW-1133">Transmembrane helix</keyword>
<organism evidence="2 3">
    <name type="scientific">Candidatus Coprenecus stercoravium</name>
    <dbReference type="NCBI Taxonomy" id="2840735"/>
    <lineage>
        <taxon>Bacteria</taxon>
        <taxon>Pseudomonadati</taxon>
        <taxon>Bacteroidota</taxon>
        <taxon>Bacteroidia</taxon>
        <taxon>Bacteroidales</taxon>
        <taxon>Rikenellaceae</taxon>
        <taxon>Rikenellaceae incertae sedis</taxon>
        <taxon>Candidatus Coprenecus</taxon>
    </lineage>
</organism>
<keyword evidence="1" id="KW-0472">Membrane</keyword>
<dbReference type="AlphaFoldDB" id="A0A9D2K8L1"/>
<name>A0A9D2K8L1_9BACT</name>
<evidence type="ECO:0000313" key="3">
    <source>
        <dbReference type="Proteomes" id="UP000824115"/>
    </source>
</evidence>
<protein>
    <submittedName>
        <fullName evidence="2">DUF4199 domain-containing protein</fullName>
    </submittedName>
</protein>